<evidence type="ECO:0000313" key="3">
    <source>
        <dbReference type="EMBL" id="WNM24975.1"/>
    </source>
</evidence>
<dbReference type="SUPFAM" id="SSF54506">
    <property type="entry name" value="Diaminopimelate epimerase-like"/>
    <property type="match status" value="2"/>
</dbReference>
<dbReference type="Pfam" id="PF04303">
    <property type="entry name" value="PrpF"/>
    <property type="match status" value="1"/>
</dbReference>
<sequence>MTGIPCALMRGGTSKGAMLLASDLPADPEARDDLLLRIMGSPDPREIDGLGGAHPLTSKVGVVSLSARPDADIDYLFLQVVPDQPIVSTSQTCGNILAATAPFALERGLLPIMDGATTVRVHMVNTGAVAALTVRTPGGEVTYEGDAEISGVPGSAAPVEVALDPPSGALLPTGHVVDEVAGVAATLVDAGMASVVVRAADLGIVGDESPAELEANEALVAKVAQIRAEAFPLMGIAGTPETTTTPKIVLVSAPAEGGAIRTRSFIPYRVHEAIGVVGAASVAAAVRLPGSVAHELAVQPEPGAPLRVEHPTGFFDLHVDLADGDELAVGPARVVRTARMIMDGFVHPRPPAPPASAPA</sequence>
<dbReference type="GO" id="GO:0016853">
    <property type="term" value="F:isomerase activity"/>
    <property type="evidence" value="ECO:0007669"/>
    <property type="project" value="UniProtKB-KW"/>
</dbReference>
<evidence type="ECO:0000256" key="2">
    <source>
        <dbReference type="ARBA" id="ARBA00023235"/>
    </source>
</evidence>
<proteinExistence type="inferred from homology"/>
<dbReference type="RefSeq" id="WP_313499554.1">
    <property type="nucleotide sequence ID" value="NZ_CP134879.1"/>
</dbReference>
<dbReference type="PANTHER" id="PTHR43709">
    <property type="entry name" value="ACONITATE ISOMERASE-RELATED"/>
    <property type="match status" value="1"/>
</dbReference>
<dbReference type="EMBL" id="CP134879">
    <property type="protein sequence ID" value="WNM24975.1"/>
    <property type="molecule type" value="Genomic_DNA"/>
</dbReference>
<keyword evidence="2" id="KW-0413">Isomerase</keyword>
<dbReference type="InterPro" id="IPR007400">
    <property type="entry name" value="PrpF-like"/>
</dbReference>
<dbReference type="Proteomes" id="UP001304125">
    <property type="component" value="Chromosome"/>
</dbReference>
<dbReference type="PANTHER" id="PTHR43709:SF3">
    <property type="entry name" value="ISOMERASE YBHH-RELATED"/>
    <property type="match status" value="1"/>
</dbReference>
<evidence type="ECO:0000256" key="1">
    <source>
        <dbReference type="ARBA" id="ARBA00007673"/>
    </source>
</evidence>
<organism evidence="3 4">
    <name type="scientific">Demequina capsici</name>
    <dbReference type="NCBI Taxonomy" id="3075620"/>
    <lineage>
        <taxon>Bacteria</taxon>
        <taxon>Bacillati</taxon>
        <taxon>Actinomycetota</taxon>
        <taxon>Actinomycetes</taxon>
        <taxon>Micrococcales</taxon>
        <taxon>Demequinaceae</taxon>
        <taxon>Demequina</taxon>
    </lineage>
</organism>
<evidence type="ECO:0000313" key="4">
    <source>
        <dbReference type="Proteomes" id="UP001304125"/>
    </source>
</evidence>
<dbReference type="AlphaFoldDB" id="A0AA96J821"/>
<comment type="similarity">
    <text evidence="1">Belongs to the PrpF family.</text>
</comment>
<gene>
    <name evidence="3" type="ORF">RN606_02155</name>
</gene>
<reference evidence="3 4" key="1">
    <citation type="submission" date="2023-09" db="EMBL/GenBank/DDBJ databases">
        <title>Demequina sp. a novel bacteria isolated from Capsicum annuum.</title>
        <authorList>
            <person name="Humaira Z."/>
            <person name="Lee J."/>
            <person name="Cho D."/>
        </authorList>
    </citation>
    <scope>NUCLEOTIDE SEQUENCE [LARGE SCALE GENOMIC DNA]</scope>
    <source>
        <strain evidence="3 4">OYTSA14</strain>
    </source>
</reference>
<dbReference type="Gene3D" id="3.10.310.10">
    <property type="entry name" value="Diaminopimelate Epimerase, Chain A, domain 1"/>
    <property type="match status" value="2"/>
</dbReference>
<keyword evidence="4" id="KW-1185">Reference proteome</keyword>
<name>A0AA96J821_9MICO</name>
<protein>
    <submittedName>
        <fullName evidence="3">PrpF domain-containing protein</fullName>
    </submittedName>
</protein>
<accession>A0AA96J821</accession>